<dbReference type="InterPro" id="IPR047122">
    <property type="entry name" value="Trans-enoyl_RdTase-like"/>
</dbReference>
<dbReference type="PANTHER" id="PTHR45348:SF7">
    <property type="entry name" value="ZINC BINDING OXIDOREDUCTASE, PUTATIVE-RELATED"/>
    <property type="match status" value="1"/>
</dbReference>
<evidence type="ECO:0000313" key="2">
    <source>
        <dbReference type="EMBL" id="GHJ87428.1"/>
    </source>
</evidence>
<keyword evidence="3" id="KW-1185">Reference proteome</keyword>
<proteinExistence type="predicted"/>
<organism evidence="2 3">
    <name type="scientific">Naganishia liquefaciens</name>
    <dbReference type="NCBI Taxonomy" id="104408"/>
    <lineage>
        <taxon>Eukaryota</taxon>
        <taxon>Fungi</taxon>
        <taxon>Dikarya</taxon>
        <taxon>Basidiomycota</taxon>
        <taxon>Agaricomycotina</taxon>
        <taxon>Tremellomycetes</taxon>
        <taxon>Filobasidiales</taxon>
        <taxon>Filobasidiaceae</taxon>
        <taxon>Naganishia</taxon>
    </lineage>
</organism>
<dbReference type="AlphaFoldDB" id="A0A8H3YFM3"/>
<dbReference type="SUPFAM" id="SSF50129">
    <property type="entry name" value="GroES-like"/>
    <property type="match status" value="1"/>
</dbReference>
<protein>
    <recommendedName>
        <fullName evidence="1">Alcohol dehydrogenase-like N-terminal domain-containing protein</fullName>
    </recommendedName>
</protein>
<comment type="caution">
    <text evidence="2">The sequence shown here is derived from an EMBL/GenBank/DDBJ whole genome shotgun (WGS) entry which is preliminary data.</text>
</comment>
<dbReference type="OrthoDB" id="10257049at2759"/>
<name>A0A8H3YFM3_9TREE</name>
<reference evidence="2" key="1">
    <citation type="submission" date="2020-07" db="EMBL/GenBank/DDBJ databases">
        <title>Draft Genome Sequence of a Deep-Sea Yeast, Naganishia (Cryptococcus) liquefaciens strain N6.</title>
        <authorList>
            <person name="Han Y.W."/>
            <person name="Kajitani R."/>
            <person name="Morimoto H."/>
            <person name="Parhat M."/>
            <person name="Tsubouchi H."/>
            <person name="Bakenova O."/>
            <person name="Ogata M."/>
            <person name="Argunhan B."/>
            <person name="Aoki R."/>
            <person name="Kajiwara S."/>
            <person name="Itoh T."/>
            <person name="Iwasaki H."/>
        </authorList>
    </citation>
    <scope>NUCLEOTIDE SEQUENCE</scope>
    <source>
        <strain evidence="2">N6</strain>
    </source>
</reference>
<evidence type="ECO:0000313" key="3">
    <source>
        <dbReference type="Proteomes" id="UP000620104"/>
    </source>
</evidence>
<dbReference type="GO" id="GO:0016651">
    <property type="term" value="F:oxidoreductase activity, acting on NAD(P)H"/>
    <property type="evidence" value="ECO:0007669"/>
    <property type="project" value="InterPro"/>
</dbReference>
<accession>A0A8H3YFM3</accession>
<dbReference type="Pfam" id="PF08240">
    <property type="entry name" value="ADH_N"/>
    <property type="match status" value="1"/>
</dbReference>
<feature type="domain" description="Alcohol dehydrogenase-like N-terminal" evidence="1">
    <location>
        <begin position="25"/>
        <end position="64"/>
    </location>
</feature>
<dbReference type="InterPro" id="IPR013154">
    <property type="entry name" value="ADH-like_N"/>
</dbReference>
<dbReference type="InterPro" id="IPR011032">
    <property type="entry name" value="GroES-like_sf"/>
</dbReference>
<gene>
    <name evidence="2" type="ORF">NliqN6_3830</name>
</gene>
<sequence length="75" mass="8105">MKALVQHDPDPKAVVRQVSVPKLDKNEVLIKVAYVAQNPIDWKLSSGGMSPPNAIIGFDLAGTLSPWETTLPIPT</sequence>
<dbReference type="Gene3D" id="3.90.180.10">
    <property type="entry name" value="Medium-chain alcohol dehydrogenases, catalytic domain"/>
    <property type="match status" value="1"/>
</dbReference>
<dbReference type="PANTHER" id="PTHR45348">
    <property type="entry name" value="HYPOTHETICAL OXIDOREDUCTASE (EUROFUNG)"/>
    <property type="match status" value="1"/>
</dbReference>
<dbReference type="EMBL" id="BLZA01000021">
    <property type="protein sequence ID" value="GHJ87428.1"/>
    <property type="molecule type" value="Genomic_DNA"/>
</dbReference>
<evidence type="ECO:0000259" key="1">
    <source>
        <dbReference type="Pfam" id="PF08240"/>
    </source>
</evidence>
<dbReference type="Proteomes" id="UP000620104">
    <property type="component" value="Unassembled WGS sequence"/>
</dbReference>